<evidence type="ECO:0000313" key="3">
    <source>
        <dbReference type="Proteomes" id="UP000252085"/>
    </source>
</evidence>
<dbReference type="Proteomes" id="UP000252085">
    <property type="component" value="Unassembled WGS sequence"/>
</dbReference>
<feature type="region of interest" description="Disordered" evidence="1">
    <location>
        <begin position="693"/>
        <end position="722"/>
    </location>
</feature>
<comment type="caution">
    <text evidence="2">The sequence shown here is derived from an EMBL/GenBank/DDBJ whole genome shotgun (WGS) entry which is preliminary data.</text>
</comment>
<name>A0A367R646_NOSPU</name>
<reference evidence="2 3" key="1">
    <citation type="submission" date="2016-04" db="EMBL/GenBank/DDBJ databases">
        <authorList>
            <person name="Evans L.H."/>
            <person name="Alamgir A."/>
            <person name="Owens N."/>
            <person name="Weber N.D."/>
            <person name="Virtaneva K."/>
            <person name="Barbian K."/>
            <person name="Babar A."/>
            <person name="Rosenke K."/>
        </authorList>
    </citation>
    <scope>NUCLEOTIDE SEQUENCE [LARGE SCALE GENOMIC DNA]</scope>
    <source>
        <strain evidence="2">NIES-2108</strain>
    </source>
</reference>
<accession>A0A367R646</accession>
<gene>
    <name evidence="2" type="ORF">A6769_31070</name>
</gene>
<feature type="compositionally biased region" description="Polar residues" evidence="1">
    <location>
        <begin position="701"/>
        <end position="712"/>
    </location>
</feature>
<dbReference type="EMBL" id="LXQE01000176">
    <property type="protein sequence ID" value="RCJ31380.1"/>
    <property type="molecule type" value="Genomic_DNA"/>
</dbReference>
<dbReference type="AlphaFoldDB" id="A0A367R646"/>
<evidence type="ECO:0000313" key="2">
    <source>
        <dbReference type="EMBL" id="RCJ31380.1"/>
    </source>
</evidence>
<evidence type="ECO:0000256" key="1">
    <source>
        <dbReference type="SAM" id="MobiDB-lite"/>
    </source>
</evidence>
<organism evidence="2 3">
    <name type="scientific">Nostoc punctiforme NIES-2108</name>
    <dbReference type="NCBI Taxonomy" id="1356359"/>
    <lineage>
        <taxon>Bacteria</taxon>
        <taxon>Bacillati</taxon>
        <taxon>Cyanobacteriota</taxon>
        <taxon>Cyanophyceae</taxon>
        <taxon>Nostocales</taxon>
        <taxon>Nostocaceae</taxon>
        <taxon>Nostoc</taxon>
    </lineage>
</organism>
<protein>
    <submittedName>
        <fullName evidence="2">Uncharacterized protein</fullName>
    </submittedName>
</protein>
<proteinExistence type="predicted"/>
<sequence>MEHWQFLIQKQGARSWHILESPNLEILEGQYRVLARSNLLNTDVEVRVTHSSTEEVQPMRRIFKRSRRTNSEGLMAVIPFTYFQPGVWELRCSGDLMSDLLGKSWQYSVQVQVFSLLAEREPRKNLGSSSTDDRSDTVSENLECNTPAETAITLFTFEKAIAISEELAITTNGNLATTVAPDEENLESHVPPETVIELDRAIAVSEELAITTNGNLATTVTPDEENLESNAPPETVIELDRAIAVSEELAITTDSNLVTNVAPDEENLESNAPPETVIELDRAIAVSEELAITTNGNLVTTVAPDETEEDEDIIIDQPVSPVWLKGETAEQILQNLIDLALPASELLPKDEKVTDSLATQLPPPLLLTLSQDNYIARWGQALIINGYIEFQEKTNLDWDETSSPKSLRALEVEIELRSPKNSKILTKVRQPLSDKELPFTINTSIDIPADCESKLILADISLYGKFADAGEVMPLASQSFTITADVTELLAITAAAKSSTSLNNLVATSDSSAAFTETETPVRLDLKLLNLVKTPKTEQSQIVNLSPNTPLPAQINLQLLREASLRTSKLKNSSISLPQLPKLPPIQSDANIPTDVVAEPQTPEELVEKDATIATINLEQLVIKQRRVPIMDTTLPYLKRLQASPNDAEEKVKNNVLPDALEVKAAEDFPKLDATMAEDENTPELVVGDAQFQEESVSEGEASQNAQFQQESVGEVEAPQNEQFQEESVAEVVAPENAQLITTGNLYSSPLLRKWMQSQGYSLPESINDLQPQDYNNYVSLQQIPLPPSAENANVDVNLPLDLDANTENNLSEGWSSSQLLLTETRKEHETWEEVEGLAPEQEDFGEDIDTAQEVGLENGENREIETVLEEPTISSAQLTQVPPPPPPIKMNIASAWLAQEIVVDDTDTGLEGDTATSDTSEEKEQPLLYSSSSLPLIAAATEPLPTPHLYVPEGELIAGKSVIVRVVLPEVPLQVVVKLWLEDYQTRYLLDGPHLLTNLLPNASGKLEVMTQLNIPFGCLEIRLGAIALDLTTQQESHKVTIVRTVIPPDLPSLQLDELLGM</sequence>